<keyword evidence="3" id="KW-1185">Reference proteome</keyword>
<dbReference type="Gene3D" id="3.30.43.10">
    <property type="entry name" value="Uridine Diphospho-n-acetylenolpyruvylglucosamine Reductase, domain 2"/>
    <property type="match status" value="1"/>
</dbReference>
<dbReference type="GO" id="GO:1903457">
    <property type="term" value="P:lactate catabolic process"/>
    <property type="evidence" value="ECO:0007669"/>
    <property type="project" value="TreeGrafter"/>
</dbReference>
<evidence type="ECO:0000313" key="3">
    <source>
        <dbReference type="Proteomes" id="UP000728032"/>
    </source>
</evidence>
<name>A0A7R9MCY7_9ACAR</name>
<dbReference type="EMBL" id="CAJPVJ010013126">
    <property type="protein sequence ID" value="CAG2174690.1"/>
    <property type="molecule type" value="Genomic_DNA"/>
</dbReference>
<feature type="non-terminal residue" evidence="2">
    <location>
        <position position="1"/>
    </location>
</feature>
<dbReference type="AlphaFoldDB" id="A0A7R9MCY7"/>
<dbReference type="InterPro" id="IPR016167">
    <property type="entry name" value="FAD-bd_PCMH_sub1"/>
</dbReference>
<proteinExistence type="predicted"/>
<dbReference type="PANTHER" id="PTHR11748">
    <property type="entry name" value="D-LACTATE DEHYDROGENASE"/>
    <property type="match status" value="1"/>
</dbReference>
<feature type="domain" description="Methyltransferase type 11" evidence="1">
    <location>
        <begin position="36"/>
        <end position="108"/>
    </location>
</feature>
<accession>A0A7R9MCY7</accession>
<dbReference type="GO" id="GO:0050660">
    <property type="term" value="F:flavin adenine dinucleotide binding"/>
    <property type="evidence" value="ECO:0007669"/>
    <property type="project" value="InterPro"/>
</dbReference>
<dbReference type="OrthoDB" id="540004at2759"/>
<dbReference type="GO" id="GO:0008757">
    <property type="term" value="F:S-adenosylmethionine-dependent methyltransferase activity"/>
    <property type="evidence" value="ECO:0007669"/>
    <property type="project" value="InterPro"/>
</dbReference>
<dbReference type="GO" id="GO:0005739">
    <property type="term" value="C:mitochondrion"/>
    <property type="evidence" value="ECO:0007669"/>
    <property type="project" value="TreeGrafter"/>
</dbReference>
<dbReference type="InterPro" id="IPR036318">
    <property type="entry name" value="FAD-bd_PCMH-like_sf"/>
</dbReference>
<dbReference type="GO" id="GO:0008720">
    <property type="term" value="F:D-lactate dehydrogenase (NAD+) activity"/>
    <property type="evidence" value="ECO:0007669"/>
    <property type="project" value="TreeGrafter"/>
</dbReference>
<evidence type="ECO:0000313" key="2">
    <source>
        <dbReference type="EMBL" id="CAD7657504.1"/>
    </source>
</evidence>
<dbReference type="PANTHER" id="PTHR11748:SF111">
    <property type="entry name" value="D-LACTATE DEHYDROGENASE, MITOCHONDRIAL-RELATED"/>
    <property type="match status" value="1"/>
</dbReference>
<sequence length="246" mass="28714">MDINPSVYVRVGGKQRQSAEQLIQDIPKDRDYNIIVDIGCGSGYMTQLLAKRVKHKNHKMDSIEYWIQDMSVSWHDMSSRLKELESRVDLIVSNFAFHWIEDKSQLMAKTEYNSWGKTFSKEQHLSIWRNACLGTGLRITRSEVYDRCWRFERQQMIDFGTILYTNFTQLFGIKDSPRIEFIQNVTYDLYTLREQHGKDEGFYETIPPDVVVFATNTQHVSRVHKLCYEHNVPIIPYGTGTGLEGG</sequence>
<gene>
    <name evidence="2" type="ORF">ONB1V03_LOCUS14132</name>
</gene>
<dbReference type="Proteomes" id="UP000728032">
    <property type="component" value="Unassembled WGS sequence"/>
</dbReference>
<dbReference type="InterPro" id="IPR013216">
    <property type="entry name" value="Methyltransf_11"/>
</dbReference>
<dbReference type="Pfam" id="PF08241">
    <property type="entry name" value="Methyltransf_11"/>
    <property type="match status" value="1"/>
</dbReference>
<dbReference type="SUPFAM" id="SSF53335">
    <property type="entry name" value="S-adenosyl-L-methionine-dependent methyltransferases"/>
    <property type="match status" value="1"/>
</dbReference>
<dbReference type="SUPFAM" id="SSF56176">
    <property type="entry name" value="FAD-binding/transporter-associated domain-like"/>
    <property type="match status" value="1"/>
</dbReference>
<dbReference type="InterPro" id="IPR029063">
    <property type="entry name" value="SAM-dependent_MTases_sf"/>
</dbReference>
<dbReference type="CDD" id="cd02440">
    <property type="entry name" value="AdoMet_MTases"/>
    <property type="match status" value="1"/>
</dbReference>
<organism evidence="2">
    <name type="scientific">Oppiella nova</name>
    <dbReference type="NCBI Taxonomy" id="334625"/>
    <lineage>
        <taxon>Eukaryota</taxon>
        <taxon>Metazoa</taxon>
        <taxon>Ecdysozoa</taxon>
        <taxon>Arthropoda</taxon>
        <taxon>Chelicerata</taxon>
        <taxon>Arachnida</taxon>
        <taxon>Acari</taxon>
        <taxon>Acariformes</taxon>
        <taxon>Sarcoptiformes</taxon>
        <taxon>Oribatida</taxon>
        <taxon>Brachypylina</taxon>
        <taxon>Oppioidea</taxon>
        <taxon>Oppiidae</taxon>
        <taxon>Oppiella</taxon>
    </lineage>
</organism>
<dbReference type="Gene3D" id="3.40.50.150">
    <property type="entry name" value="Vaccinia Virus protein VP39"/>
    <property type="match status" value="1"/>
</dbReference>
<reference evidence="2" key="1">
    <citation type="submission" date="2020-11" db="EMBL/GenBank/DDBJ databases">
        <authorList>
            <person name="Tran Van P."/>
        </authorList>
    </citation>
    <scope>NUCLEOTIDE SEQUENCE</scope>
</reference>
<protein>
    <recommendedName>
        <fullName evidence="1">Methyltransferase type 11 domain-containing protein</fullName>
    </recommendedName>
</protein>
<dbReference type="EMBL" id="OC927951">
    <property type="protein sequence ID" value="CAD7657504.1"/>
    <property type="molecule type" value="Genomic_DNA"/>
</dbReference>
<dbReference type="GO" id="GO:0004458">
    <property type="term" value="F:D-lactate dehydrogenase (cytochrome) activity"/>
    <property type="evidence" value="ECO:0007669"/>
    <property type="project" value="TreeGrafter"/>
</dbReference>
<evidence type="ECO:0000259" key="1">
    <source>
        <dbReference type="Pfam" id="PF08241"/>
    </source>
</evidence>